<sequence>MIWPYLTRTLPIWTVFAVFVCFYLAISWPNDARISQLVLTAYVLILHAFALAFSLRLCWALESVLRLTTIEPDEEGGYEEPVFVIILPSYQESIETLANTLSVLASHPLAKRCYHIYLAMEAREAKSRVKAESLASRFDSCFSHISITVHPADIPGEAAGKSSNEAWAANCACSDYAYASPELRNRIIFTTMDADSHIPFRYFSEIARLHHTYPEDCDATIYVPPLIFDRNLDRVPLPVRAADLMWAGAGLSSLYCGSDVCIPTSVYSLPLILVERAGGWDTGPGAIGEDMHMYLKCFFACAGHLKSRPVYAPVSQCNVAAPSYISNLSARYRQALRHMWGSLDTGYAVRQAALLAQPRLLEIRATPASLLPSNEVALVPIPSRPASPVKPSLQRIQLRRSLILSLRLVEAHFIPLHMVLIVVASSLCPTRLLPELVQQAFIIAAYFRTISFAFFILYFIRFSTYHKQSVSLRQQDMEQAKIESMFTRTIFPTAGWLEILTFPIAGAVFGALPALHAAIMHLWTDQLGYVVSLKPGDG</sequence>
<accession>A0A6A7C4H6</accession>
<feature type="transmembrane region" description="Helical" evidence="1">
    <location>
        <begin position="402"/>
        <end position="424"/>
    </location>
</feature>
<proteinExistence type="predicted"/>
<keyword evidence="4" id="KW-1185">Reference proteome</keyword>
<reference evidence="3" key="1">
    <citation type="journal article" date="2020" name="Stud. Mycol.">
        <title>101 Dothideomycetes genomes: a test case for predicting lifestyles and emergence of pathogens.</title>
        <authorList>
            <person name="Haridas S."/>
            <person name="Albert R."/>
            <person name="Binder M."/>
            <person name="Bloem J."/>
            <person name="Labutti K."/>
            <person name="Salamov A."/>
            <person name="Andreopoulos B."/>
            <person name="Baker S."/>
            <person name="Barry K."/>
            <person name="Bills G."/>
            <person name="Bluhm B."/>
            <person name="Cannon C."/>
            <person name="Castanera R."/>
            <person name="Culley D."/>
            <person name="Daum C."/>
            <person name="Ezra D."/>
            <person name="Gonzalez J."/>
            <person name="Henrissat B."/>
            <person name="Kuo A."/>
            <person name="Liang C."/>
            <person name="Lipzen A."/>
            <person name="Lutzoni F."/>
            <person name="Magnuson J."/>
            <person name="Mondo S."/>
            <person name="Nolan M."/>
            <person name="Ohm R."/>
            <person name="Pangilinan J."/>
            <person name="Park H.-J."/>
            <person name="Ramirez L."/>
            <person name="Alfaro M."/>
            <person name="Sun H."/>
            <person name="Tritt A."/>
            <person name="Yoshinaga Y."/>
            <person name="Zwiers L.-H."/>
            <person name="Turgeon B."/>
            <person name="Goodwin S."/>
            <person name="Spatafora J."/>
            <person name="Crous P."/>
            <person name="Grigoriev I."/>
        </authorList>
    </citation>
    <scope>NUCLEOTIDE SEQUENCE</scope>
    <source>
        <strain evidence="3">CBS 480.64</strain>
    </source>
</reference>
<feature type="transmembrane region" description="Helical" evidence="1">
    <location>
        <begin position="12"/>
        <end position="28"/>
    </location>
</feature>
<evidence type="ECO:0000259" key="2">
    <source>
        <dbReference type="Pfam" id="PF13632"/>
    </source>
</evidence>
<protein>
    <recommendedName>
        <fullName evidence="2">Glycosyltransferase 2-like domain-containing protein</fullName>
    </recommendedName>
</protein>
<dbReference type="PANTHER" id="PTHR36851">
    <property type="entry name" value="UNNAMED PRODUCT"/>
    <property type="match status" value="1"/>
</dbReference>
<keyword evidence="1" id="KW-0472">Membrane</keyword>
<dbReference type="Pfam" id="PF13632">
    <property type="entry name" value="Glyco_trans_2_3"/>
    <property type="match status" value="1"/>
</dbReference>
<dbReference type="PANTHER" id="PTHR36851:SF1">
    <property type="entry name" value="GLYCO_TRANS_2-LIKE DOMAIN-CONTAINING PROTEIN"/>
    <property type="match status" value="1"/>
</dbReference>
<organism evidence="3 4">
    <name type="scientific">Piedraia hortae CBS 480.64</name>
    <dbReference type="NCBI Taxonomy" id="1314780"/>
    <lineage>
        <taxon>Eukaryota</taxon>
        <taxon>Fungi</taxon>
        <taxon>Dikarya</taxon>
        <taxon>Ascomycota</taxon>
        <taxon>Pezizomycotina</taxon>
        <taxon>Dothideomycetes</taxon>
        <taxon>Dothideomycetidae</taxon>
        <taxon>Capnodiales</taxon>
        <taxon>Piedraiaceae</taxon>
        <taxon>Piedraia</taxon>
    </lineage>
</organism>
<dbReference type="EMBL" id="MU005967">
    <property type="protein sequence ID" value="KAF2862273.1"/>
    <property type="molecule type" value="Genomic_DNA"/>
</dbReference>
<evidence type="ECO:0000256" key="1">
    <source>
        <dbReference type="SAM" id="Phobius"/>
    </source>
</evidence>
<gene>
    <name evidence="3" type="ORF">K470DRAFT_256236</name>
</gene>
<feature type="domain" description="Glycosyltransferase 2-like" evidence="2">
    <location>
        <begin position="188"/>
        <end position="452"/>
    </location>
</feature>
<dbReference type="AlphaFoldDB" id="A0A6A7C4H6"/>
<dbReference type="OrthoDB" id="5819478at2759"/>
<evidence type="ECO:0000313" key="3">
    <source>
        <dbReference type="EMBL" id="KAF2862273.1"/>
    </source>
</evidence>
<dbReference type="InterPro" id="IPR001173">
    <property type="entry name" value="Glyco_trans_2-like"/>
</dbReference>
<name>A0A6A7C4H6_9PEZI</name>
<keyword evidence="1" id="KW-0812">Transmembrane</keyword>
<keyword evidence="1" id="KW-1133">Transmembrane helix</keyword>
<dbReference type="SUPFAM" id="SSF53448">
    <property type="entry name" value="Nucleotide-diphospho-sugar transferases"/>
    <property type="match status" value="1"/>
</dbReference>
<dbReference type="Proteomes" id="UP000799421">
    <property type="component" value="Unassembled WGS sequence"/>
</dbReference>
<dbReference type="InterPro" id="IPR029044">
    <property type="entry name" value="Nucleotide-diphossugar_trans"/>
</dbReference>
<evidence type="ECO:0000313" key="4">
    <source>
        <dbReference type="Proteomes" id="UP000799421"/>
    </source>
</evidence>
<feature type="transmembrane region" description="Helical" evidence="1">
    <location>
        <begin position="34"/>
        <end position="59"/>
    </location>
</feature>
<feature type="transmembrane region" description="Helical" evidence="1">
    <location>
        <begin position="436"/>
        <end position="460"/>
    </location>
</feature>